<dbReference type="EMBL" id="GBXM01016147">
    <property type="protein sequence ID" value="JAH92430.1"/>
    <property type="molecule type" value="Transcribed_RNA"/>
</dbReference>
<accession>A0A0E9WSA3</accession>
<dbReference type="AlphaFoldDB" id="A0A0E9WSA3"/>
<sequence>MINCQHRNSCILALLEVVTYVGKPRLALKPGEET</sequence>
<protein>
    <submittedName>
        <fullName evidence="1">Uncharacterized protein</fullName>
    </submittedName>
</protein>
<reference evidence="1" key="1">
    <citation type="submission" date="2014-11" db="EMBL/GenBank/DDBJ databases">
        <authorList>
            <person name="Amaro Gonzalez C."/>
        </authorList>
    </citation>
    <scope>NUCLEOTIDE SEQUENCE</scope>
</reference>
<proteinExistence type="predicted"/>
<evidence type="ECO:0000313" key="1">
    <source>
        <dbReference type="EMBL" id="JAH92430.1"/>
    </source>
</evidence>
<organism evidence="1">
    <name type="scientific">Anguilla anguilla</name>
    <name type="common">European freshwater eel</name>
    <name type="synonym">Muraena anguilla</name>
    <dbReference type="NCBI Taxonomy" id="7936"/>
    <lineage>
        <taxon>Eukaryota</taxon>
        <taxon>Metazoa</taxon>
        <taxon>Chordata</taxon>
        <taxon>Craniata</taxon>
        <taxon>Vertebrata</taxon>
        <taxon>Euteleostomi</taxon>
        <taxon>Actinopterygii</taxon>
        <taxon>Neopterygii</taxon>
        <taxon>Teleostei</taxon>
        <taxon>Anguilliformes</taxon>
        <taxon>Anguillidae</taxon>
        <taxon>Anguilla</taxon>
    </lineage>
</organism>
<reference evidence="1" key="2">
    <citation type="journal article" date="2015" name="Fish Shellfish Immunol.">
        <title>Early steps in the European eel (Anguilla anguilla)-Vibrio vulnificus interaction in the gills: Role of the RtxA13 toxin.</title>
        <authorList>
            <person name="Callol A."/>
            <person name="Pajuelo D."/>
            <person name="Ebbesson L."/>
            <person name="Teles M."/>
            <person name="MacKenzie S."/>
            <person name="Amaro C."/>
        </authorList>
    </citation>
    <scope>NUCLEOTIDE SEQUENCE</scope>
</reference>
<name>A0A0E9WSA3_ANGAN</name>